<organism evidence="2">
    <name type="scientific">Arundo donax</name>
    <name type="common">Giant reed</name>
    <name type="synonym">Donax arundinaceus</name>
    <dbReference type="NCBI Taxonomy" id="35708"/>
    <lineage>
        <taxon>Eukaryota</taxon>
        <taxon>Viridiplantae</taxon>
        <taxon>Streptophyta</taxon>
        <taxon>Embryophyta</taxon>
        <taxon>Tracheophyta</taxon>
        <taxon>Spermatophyta</taxon>
        <taxon>Magnoliopsida</taxon>
        <taxon>Liliopsida</taxon>
        <taxon>Poales</taxon>
        <taxon>Poaceae</taxon>
        <taxon>PACMAD clade</taxon>
        <taxon>Arundinoideae</taxon>
        <taxon>Arundineae</taxon>
        <taxon>Arundo</taxon>
    </lineage>
</organism>
<protein>
    <submittedName>
        <fullName evidence="2">Uncharacterized protein</fullName>
    </submittedName>
</protein>
<sequence>MPPRIPSNTFHAAATSPHFE</sequence>
<feature type="compositionally biased region" description="Polar residues" evidence="1">
    <location>
        <begin position="1"/>
        <end position="10"/>
    </location>
</feature>
<dbReference type="AlphaFoldDB" id="A0A0A9A722"/>
<evidence type="ECO:0000256" key="1">
    <source>
        <dbReference type="SAM" id="MobiDB-lite"/>
    </source>
</evidence>
<evidence type="ECO:0000313" key="2">
    <source>
        <dbReference type="EMBL" id="JAD46891.1"/>
    </source>
</evidence>
<feature type="region of interest" description="Disordered" evidence="1">
    <location>
        <begin position="1"/>
        <end position="20"/>
    </location>
</feature>
<reference evidence="2" key="2">
    <citation type="journal article" date="2015" name="Data Brief">
        <title>Shoot transcriptome of the giant reed, Arundo donax.</title>
        <authorList>
            <person name="Barrero R.A."/>
            <person name="Guerrero F.D."/>
            <person name="Moolhuijzen P."/>
            <person name="Goolsby J.A."/>
            <person name="Tidwell J."/>
            <person name="Bellgard S.E."/>
            <person name="Bellgard M.I."/>
        </authorList>
    </citation>
    <scope>NUCLEOTIDE SEQUENCE</scope>
    <source>
        <tissue evidence="2">Shoot tissue taken approximately 20 cm above the soil surface</tissue>
    </source>
</reference>
<proteinExistence type="predicted"/>
<reference evidence="2" key="1">
    <citation type="submission" date="2014-09" db="EMBL/GenBank/DDBJ databases">
        <authorList>
            <person name="Magalhaes I.L.F."/>
            <person name="Oliveira U."/>
            <person name="Santos F.R."/>
            <person name="Vidigal T.H.D.A."/>
            <person name="Brescovit A.D."/>
            <person name="Santos A.J."/>
        </authorList>
    </citation>
    <scope>NUCLEOTIDE SEQUENCE</scope>
    <source>
        <tissue evidence="2">Shoot tissue taken approximately 20 cm above the soil surface</tissue>
    </source>
</reference>
<name>A0A0A9A722_ARUDO</name>
<accession>A0A0A9A722</accession>
<dbReference type="EMBL" id="GBRH01251004">
    <property type="protein sequence ID" value="JAD46891.1"/>
    <property type="molecule type" value="Transcribed_RNA"/>
</dbReference>